<dbReference type="EMBL" id="JXSU01000010">
    <property type="protein sequence ID" value="KIS21780.1"/>
    <property type="molecule type" value="Genomic_DNA"/>
</dbReference>
<feature type="transmembrane region" description="Helical" evidence="10">
    <location>
        <begin position="273"/>
        <end position="292"/>
    </location>
</feature>
<evidence type="ECO:0000256" key="3">
    <source>
        <dbReference type="ARBA" id="ARBA00021907"/>
    </source>
</evidence>
<keyword evidence="7 10" id="KW-1133">Transmembrane helix</keyword>
<name>A0A0D1BNC4_CLOBO</name>
<keyword evidence="4" id="KW-1003">Cell membrane</keyword>
<proteinExistence type="inferred from homology"/>
<dbReference type="GO" id="GO:0051301">
    <property type="term" value="P:cell division"/>
    <property type="evidence" value="ECO:0007669"/>
    <property type="project" value="UniProtKB-KW"/>
</dbReference>
<evidence type="ECO:0000256" key="2">
    <source>
        <dbReference type="ARBA" id="ARBA00007379"/>
    </source>
</evidence>
<dbReference type="InterPro" id="IPR003838">
    <property type="entry name" value="ABC3_permease_C"/>
</dbReference>
<feature type="transmembrane region" description="Helical" evidence="10">
    <location>
        <begin position="30"/>
        <end position="51"/>
    </location>
</feature>
<feature type="domain" description="FtsX extracellular" evidence="12">
    <location>
        <begin position="66"/>
        <end position="158"/>
    </location>
</feature>
<dbReference type="InterPro" id="IPR004513">
    <property type="entry name" value="FtsX"/>
</dbReference>
<comment type="similarity">
    <text evidence="2">Belongs to the ABC-4 integral membrane protein family. FtsX subfamily.</text>
</comment>
<dbReference type="Proteomes" id="UP000032250">
    <property type="component" value="Unassembled WGS sequence"/>
</dbReference>
<evidence type="ECO:0000256" key="5">
    <source>
        <dbReference type="ARBA" id="ARBA00022618"/>
    </source>
</evidence>
<comment type="subcellular location">
    <subcellularLocation>
        <location evidence="1">Cell membrane</location>
        <topology evidence="1">Multi-pass membrane protein</topology>
    </subcellularLocation>
</comment>
<keyword evidence="6 10" id="KW-0812">Transmembrane</keyword>
<keyword evidence="8 10" id="KW-0472">Membrane</keyword>
<dbReference type="InterPro" id="IPR040690">
    <property type="entry name" value="FtsX_ECD"/>
</dbReference>
<evidence type="ECO:0000256" key="1">
    <source>
        <dbReference type="ARBA" id="ARBA00004651"/>
    </source>
</evidence>
<dbReference type="PANTHER" id="PTHR47755:SF1">
    <property type="entry name" value="CELL DIVISION PROTEIN FTSX"/>
    <property type="match status" value="1"/>
</dbReference>
<evidence type="ECO:0000256" key="6">
    <source>
        <dbReference type="ARBA" id="ARBA00022692"/>
    </source>
</evidence>
<dbReference type="GO" id="GO:0005886">
    <property type="term" value="C:plasma membrane"/>
    <property type="evidence" value="ECO:0007669"/>
    <property type="project" value="UniProtKB-SubCell"/>
</dbReference>
<geneLocation type="plasmid" evidence="13">
    <name>p_B2_450</name>
</geneLocation>
<dbReference type="PANTHER" id="PTHR47755">
    <property type="entry name" value="CELL DIVISION PROTEIN FTSX"/>
    <property type="match status" value="1"/>
</dbReference>
<evidence type="ECO:0000256" key="8">
    <source>
        <dbReference type="ARBA" id="ARBA00023136"/>
    </source>
</evidence>
<evidence type="ECO:0000313" key="13">
    <source>
        <dbReference type="EMBL" id="KIS21780.1"/>
    </source>
</evidence>
<dbReference type="AlphaFoldDB" id="A0A0D1BNC4"/>
<evidence type="ECO:0000259" key="12">
    <source>
        <dbReference type="Pfam" id="PF18075"/>
    </source>
</evidence>
<feature type="transmembrane region" description="Helical" evidence="10">
    <location>
        <begin position="226"/>
        <end position="253"/>
    </location>
</feature>
<accession>A0A0D1BNC4</accession>
<protein>
    <recommendedName>
        <fullName evidence="3">Cell division protein FtsX</fullName>
    </recommendedName>
</protein>
<organism evidence="13 14">
    <name type="scientific">Clostridium botulinum B2 450</name>
    <dbReference type="NCBI Taxonomy" id="1379739"/>
    <lineage>
        <taxon>Bacteria</taxon>
        <taxon>Bacillati</taxon>
        <taxon>Bacillota</taxon>
        <taxon>Clostridia</taxon>
        <taxon>Eubacteriales</taxon>
        <taxon>Clostridiaceae</taxon>
        <taxon>Clostridium</taxon>
    </lineage>
</organism>
<keyword evidence="13" id="KW-0614">Plasmid</keyword>
<dbReference type="Pfam" id="PF18075">
    <property type="entry name" value="FtsX_ECD"/>
    <property type="match status" value="1"/>
</dbReference>
<comment type="caution">
    <text evidence="13">The sequence shown here is derived from an EMBL/GenBank/DDBJ whole genome shotgun (WGS) entry which is preliminary data.</text>
</comment>
<feature type="domain" description="ABC3 transporter permease C-terminal" evidence="11">
    <location>
        <begin position="180"/>
        <end position="297"/>
    </location>
</feature>
<evidence type="ECO:0000256" key="9">
    <source>
        <dbReference type="ARBA" id="ARBA00023306"/>
    </source>
</evidence>
<evidence type="ECO:0000256" key="10">
    <source>
        <dbReference type="SAM" id="Phobius"/>
    </source>
</evidence>
<sequence>MIRKGEHILCNIHYFLSIAIDEIKSKWKMFLGITCICISVFILISVFYFNYINSKHLLDKINNKTEVIITLKNSYTKQDKKVLKNYLNEAEFVAKYKEIGKNELKKDIQNNLISTSKNLSRGISSNSLKVMYVIKLNNINKINNIKLLQNQFKFIDKVEVLDEIINQLIKICNVINKINIVFLMIFMCTIIILFSNTNKIIFENRKNDIDILNQLGASKLFINNMFLIKTLLITIISILITYYFSIYGYSMVYKKISMELPFISMIAPSNIRLQYLFMLLIIGLLISIITSIRSINKLLK</sequence>
<dbReference type="Pfam" id="PF02687">
    <property type="entry name" value="FtsX"/>
    <property type="match status" value="1"/>
</dbReference>
<reference evidence="13 14" key="1">
    <citation type="submission" date="2014-06" db="EMBL/GenBank/DDBJ databases">
        <title>Genome characterization of distinct group I Clostridium botulinum lineages.</title>
        <authorList>
            <person name="Giordani F."/>
            <person name="Anselmo A."/>
            <person name="Fillo S."/>
            <person name="Palozzi A.M."/>
            <person name="Fortunato A."/>
            <person name="Gentile B."/>
            <person name="Ciammaruconi A."/>
            <person name="Anniballi F."/>
            <person name="De Medici D."/>
            <person name="Lista F."/>
        </authorList>
    </citation>
    <scope>NUCLEOTIDE SEQUENCE [LARGE SCALE GENOMIC DNA]</scope>
    <source>
        <strain evidence="13 14">B2 450</strain>
        <plasmid evidence="13">p_B2_450</plasmid>
    </source>
</reference>
<feature type="transmembrane region" description="Helical" evidence="10">
    <location>
        <begin position="178"/>
        <end position="196"/>
    </location>
</feature>
<evidence type="ECO:0000259" key="11">
    <source>
        <dbReference type="Pfam" id="PF02687"/>
    </source>
</evidence>
<evidence type="ECO:0000313" key="14">
    <source>
        <dbReference type="Proteomes" id="UP000032250"/>
    </source>
</evidence>
<evidence type="ECO:0000256" key="4">
    <source>
        <dbReference type="ARBA" id="ARBA00022475"/>
    </source>
</evidence>
<keyword evidence="9" id="KW-0131">Cell cycle</keyword>
<keyword evidence="5" id="KW-0132">Cell division</keyword>
<dbReference type="HOGENOM" id="CLU_926531_0_0_9"/>
<dbReference type="PATRIC" id="fig|1379739.3.peg.307"/>
<gene>
    <name evidence="13" type="ORF">N495_20550</name>
</gene>
<evidence type="ECO:0000256" key="7">
    <source>
        <dbReference type="ARBA" id="ARBA00022989"/>
    </source>
</evidence>